<gene>
    <name evidence="2" type="ORF">GCM10007860_27030</name>
</gene>
<proteinExistence type="predicted"/>
<dbReference type="EMBL" id="BSOZ01000051">
    <property type="protein sequence ID" value="GLS05549.1"/>
    <property type="molecule type" value="Genomic_DNA"/>
</dbReference>
<evidence type="ECO:0000313" key="2">
    <source>
        <dbReference type="EMBL" id="GLS05549.1"/>
    </source>
</evidence>
<protein>
    <submittedName>
        <fullName evidence="2">Uncharacterized protein</fullName>
    </submittedName>
</protein>
<evidence type="ECO:0000256" key="1">
    <source>
        <dbReference type="SAM" id="Phobius"/>
    </source>
</evidence>
<reference evidence="3" key="1">
    <citation type="journal article" date="2019" name="Int. J. Syst. Evol. Microbiol.">
        <title>The Global Catalogue of Microorganisms (GCM) 10K type strain sequencing project: providing services to taxonomists for standard genome sequencing and annotation.</title>
        <authorList>
            <consortium name="The Broad Institute Genomics Platform"/>
            <consortium name="The Broad Institute Genome Sequencing Center for Infectious Disease"/>
            <person name="Wu L."/>
            <person name="Ma J."/>
        </authorList>
    </citation>
    <scope>NUCLEOTIDE SEQUENCE [LARGE SCALE GENOMIC DNA]</scope>
    <source>
        <strain evidence="3">NBRC 104970</strain>
    </source>
</reference>
<keyword evidence="1" id="KW-0812">Transmembrane</keyword>
<sequence>MNGLDDAERWARVRAKGWRHAFFWRGTVVWGVSFAVLFSAVESMTGRAPDYFLAVLDNLPFGFVAGTVYGMALWGYAQLQYVKQKHAKEQ</sequence>
<organism evidence="2 3">
    <name type="scientific">Chitiniphilus shinanonensis</name>
    <dbReference type="NCBI Taxonomy" id="553088"/>
    <lineage>
        <taxon>Bacteria</taxon>
        <taxon>Pseudomonadati</taxon>
        <taxon>Pseudomonadota</taxon>
        <taxon>Betaproteobacteria</taxon>
        <taxon>Neisseriales</taxon>
        <taxon>Chitinibacteraceae</taxon>
        <taxon>Chitiniphilus</taxon>
    </lineage>
</organism>
<keyword evidence="1" id="KW-0472">Membrane</keyword>
<dbReference type="Proteomes" id="UP001156836">
    <property type="component" value="Unassembled WGS sequence"/>
</dbReference>
<feature type="transmembrane region" description="Helical" evidence="1">
    <location>
        <begin position="21"/>
        <end position="41"/>
    </location>
</feature>
<keyword evidence="1" id="KW-1133">Transmembrane helix</keyword>
<feature type="transmembrane region" description="Helical" evidence="1">
    <location>
        <begin position="61"/>
        <end position="79"/>
    </location>
</feature>
<dbReference type="RefSeq" id="WP_018748916.1">
    <property type="nucleotide sequence ID" value="NZ_BAABUF010000025.1"/>
</dbReference>
<accession>A0ABQ6BV45</accession>
<keyword evidence="3" id="KW-1185">Reference proteome</keyword>
<comment type="caution">
    <text evidence="2">The sequence shown here is derived from an EMBL/GenBank/DDBJ whole genome shotgun (WGS) entry which is preliminary data.</text>
</comment>
<evidence type="ECO:0000313" key="3">
    <source>
        <dbReference type="Proteomes" id="UP001156836"/>
    </source>
</evidence>
<name>A0ABQ6BV45_9NEIS</name>